<feature type="domain" description="ABC transmembrane type-1" evidence="8">
    <location>
        <begin position="65"/>
        <end position="279"/>
    </location>
</feature>
<keyword evidence="4 7" id="KW-0812">Transmembrane</keyword>
<evidence type="ECO:0000313" key="9">
    <source>
        <dbReference type="EMBL" id="GAA1538846.1"/>
    </source>
</evidence>
<evidence type="ECO:0000313" key="10">
    <source>
        <dbReference type="Proteomes" id="UP001501791"/>
    </source>
</evidence>
<gene>
    <name evidence="9" type="ORF">GCM10009691_12390</name>
</gene>
<feature type="transmembrane region" description="Helical" evidence="7">
    <location>
        <begin position="103"/>
        <end position="123"/>
    </location>
</feature>
<feature type="transmembrane region" description="Helical" evidence="7">
    <location>
        <begin position="150"/>
        <end position="172"/>
    </location>
</feature>
<dbReference type="InterPro" id="IPR000515">
    <property type="entry name" value="MetI-like"/>
</dbReference>
<dbReference type="EMBL" id="BAAALY010000005">
    <property type="protein sequence ID" value="GAA1538846.1"/>
    <property type="molecule type" value="Genomic_DNA"/>
</dbReference>
<dbReference type="PANTHER" id="PTHR30193">
    <property type="entry name" value="ABC TRANSPORTER PERMEASE PROTEIN"/>
    <property type="match status" value="1"/>
</dbReference>
<dbReference type="CDD" id="cd06261">
    <property type="entry name" value="TM_PBP2"/>
    <property type="match status" value="1"/>
</dbReference>
<comment type="similarity">
    <text evidence="7">Belongs to the binding-protein-dependent transport system permease family.</text>
</comment>
<keyword evidence="5 7" id="KW-1133">Transmembrane helix</keyword>
<name>A0ABN2BFY2_9MICO</name>
<feature type="transmembrane region" description="Helical" evidence="7">
    <location>
        <begin position="69"/>
        <end position="91"/>
    </location>
</feature>
<dbReference type="InterPro" id="IPR035906">
    <property type="entry name" value="MetI-like_sf"/>
</dbReference>
<keyword evidence="2 7" id="KW-0813">Transport</keyword>
<accession>A0ABN2BFY2</accession>
<feature type="transmembrane region" description="Helical" evidence="7">
    <location>
        <begin position="261"/>
        <end position="282"/>
    </location>
</feature>
<evidence type="ECO:0000256" key="5">
    <source>
        <dbReference type="ARBA" id="ARBA00022989"/>
    </source>
</evidence>
<evidence type="ECO:0000256" key="1">
    <source>
        <dbReference type="ARBA" id="ARBA00004651"/>
    </source>
</evidence>
<evidence type="ECO:0000259" key="8">
    <source>
        <dbReference type="PROSITE" id="PS50928"/>
    </source>
</evidence>
<dbReference type="PANTHER" id="PTHR30193:SF37">
    <property type="entry name" value="INNER MEMBRANE ABC TRANSPORTER PERMEASE PROTEIN YCJO"/>
    <property type="match status" value="1"/>
</dbReference>
<dbReference type="SUPFAM" id="SSF161098">
    <property type="entry name" value="MetI-like"/>
    <property type="match status" value="1"/>
</dbReference>
<sequence length="289" mass="31009">MTARLRAWPYLAPLLILLGVWVYGPAVFTVVLSFLDWNLTTPPVGVVGLDNYAALWRHPEFAQSLVQTVLYALVLLPFSTVVPLALATLLWSRPGRAAEIYRAILFLPVILAPVAVAVAWRFLLNPLQGLVNEMLGALGMPPGNWLGDPATALVVIVVITAAKVVAFNMLLYGATLASIDRRVVEAARVEGATALDVARSIVLPHVARPTVVLALLSLVLAGQWTFTNISVLTQGGPDGATDNVFYRIYTLGFTFFEIGEASAAAVVLLAGFIVVALAWGLVRRVSRAT</sequence>
<dbReference type="Gene3D" id="1.10.3720.10">
    <property type="entry name" value="MetI-like"/>
    <property type="match status" value="1"/>
</dbReference>
<evidence type="ECO:0000256" key="7">
    <source>
        <dbReference type="RuleBase" id="RU363032"/>
    </source>
</evidence>
<evidence type="ECO:0000256" key="2">
    <source>
        <dbReference type="ARBA" id="ARBA00022448"/>
    </source>
</evidence>
<reference evidence="9 10" key="1">
    <citation type="journal article" date="2019" name="Int. J. Syst. Evol. Microbiol.">
        <title>The Global Catalogue of Microorganisms (GCM) 10K type strain sequencing project: providing services to taxonomists for standard genome sequencing and annotation.</title>
        <authorList>
            <consortium name="The Broad Institute Genomics Platform"/>
            <consortium name="The Broad Institute Genome Sequencing Center for Infectious Disease"/>
            <person name="Wu L."/>
            <person name="Ma J."/>
        </authorList>
    </citation>
    <scope>NUCLEOTIDE SEQUENCE [LARGE SCALE GENOMIC DNA]</scope>
    <source>
        <strain evidence="9 10">JCM 13319</strain>
    </source>
</reference>
<evidence type="ECO:0000256" key="6">
    <source>
        <dbReference type="ARBA" id="ARBA00023136"/>
    </source>
</evidence>
<proteinExistence type="inferred from homology"/>
<organism evidence="9 10">
    <name type="scientific">Brevibacterium picturae</name>
    <dbReference type="NCBI Taxonomy" id="260553"/>
    <lineage>
        <taxon>Bacteria</taxon>
        <taxon>Bacillati</taxon>
        <taxon>Actinomycetota</taxon>
        <taxon>Actinomycetes</taxon>
        <taxon>Micrococcales</taxon>
        <taxon>Brevibacteriaceae</taxon>
        <taxon>Brevibacterium</taxon>
    </lineage>
</organism>
<evidence type="ECO:0000256" key="4">
    <source>
        <dbReference type="ARBA" id="ARBA00022692"/>
    </source>
</evidence>
<dbReference type="Proteomes" id="UP001501791">
    <property type="component" value="Unassembled WGS sequence"/>
</dbReference>
<comment type="subcellular location">
    <subcellularLocation>
        <location evidence="1 7">Cell membrane</location>
        <topology evidence="1 7">Multi-pass membrane protein</topology>
    </subcellularLocation>
</comment>
<keyword evidence="10" id="KW-1185">Reference proteome</keyword>
<evidence type="ECO:0000256" key="3">
    <source>
        <dbReference type="ARBA" id="ARBA00022475"/>
    </source>
</evidence>
<keyword evidence="3" id="KW-1003">Cell membrane</keyword>
<feature type="transmembrane region" description="Helical" evidence="7">
    <location>
        <begin position="12"/>
        <end position="35"/>
    </location>
</feature>
<dbReference type="RefSeq" id="WP_188438248.1">
    <property type="nucleotide sequence ID" value="NZ_BAAALY010000005.1"/>
</dbReference>
<feature type="transmembrane region" description="Helical" evidence="7">
    <location>
        <begin position="206"/>
        <end position="226"/>
    </location>
</feature>
<keyword evidence="6 7" id="KW-0472">Membrane</keyword>
<dbReference type="Pfam" id="PF00528">
    <property type="entry name" value="BPD_transp_1"/>
    <property type="match status" value="1"/>
</dbReference>
<protein>
    <submittedName>
        <fullName evidence="9">Sugar ABC transporter permease</fullName>
    </submittedName>
</protein>
<dbReference type="PROSITE" id="PS50928">
    <property type="entry name" value="ABC_TM1"/>
    <property type="match status" value="1"/>
</dbReference>
<dbReference type="InterPro" id="IPR051393">
    <property type="entry name" value="ABC_transporter_permease"/>
</dbReference>
<comment type="caution">
    <text evidence="9">The sequence shown here is derived from an EMBL/GenBank/DDBJ whole genome shotgun (WGS) entry which is preliminary data.</text>
</comment>